<comment type="similarity">
    <text evidence="1 14 15">Belongs to the ATP-dependent DNA ligase family.</text>
</comment>
<evidence type="ECO:0000256" key="16">
    <source>
        <dbReference type="SAM" id="MobiDB-lite"/>
    </source>
</evidence>
<evidence type="ECO:0000256" key="8">
    <source>
        <dbReference type="ARBA" id="ARBA00022763"/>
    </source>
</evidence>
<protein>
    <recommendedName>
        <fullName evidence="2 14">DNA ligase</fullName>
        <ecNumber evidence="14">6.5.1.1</ecNumber>
    </recommendedName>
    <alternativeName>
        <fullName evidence="14">Polydeoxyribonucleotide synthase [ATP]</fullName>
    </alternativeName>
</protein>
<dbReference type="NCBIfam" id="TIGR00574">
    <property type="entry name" value="dnl1"/>
    <property type="match status" value="1"/>
</dbReference>
<keyword evidence="5 14" id="KW-0235">DNA replication</keyword>
<keyword evidence="11 14" id="KW-0233">DNA recombination</keyword>
<dbReference type="Pfam" id="PF01068">
    <property type="entry name" value="DNA_ligase_A_M"/>
    <property type="match status" value="1"/>
</dbReference>
<keyword evidence="10 14" id="KW-0460">Magnesium</keyword>
<dbReference type="GO" id="GO:0046872">
    <property type="term" value="F:metal ion binding"/>
    <property type="evidence" value="ECO:0007669"/>
    <property type="project" value="UniProtKB-KW"/>
</dbReference>
<dbReference type="InterPro" id="IPR016059">
    <property type="entry name" value="DNA_ligase_ATP-dep_CS"/>
</dbReference>
<gene>
    <name evidence="18" type="primary">ligA</name>
    <name evidence="14" type="synonym">lig</name>
    <name evidence="18" type="ORF">ACFPJA_10450</name>
</gene>
<evidence type="ECO:0000256" key="12">
    <source>
        <dbReference type="ARBA" id="ARBA00023204"/>
    </source>
</evidence>
<evidence type="ECO:0000256" key="14">
    <source>
        <dbReference type="HAMAP-Rule" id="MF_00407"/>
    </source>
</evidence>
<accession>A0ABD5QS90</accession>
<dbReference type="InterPro" id="IPR054890">
    <property type="entry name" value="LigA_Halo"/>
</dbReference>
<dbReference type="GO" id="GO:0003910">
    <property type="term" value="F:DNA ligase (ATP) activity"/>
    <property type="evidence" value="ECO:0007669"/>
    <property type="project" value="UniProtKB-UniRule"/>
</dbReference>
<feature type="binding site" evidence="14">
    <location>
        <position position="293"/>
    </location>
    <ligand>
        <name>ATP</name>
        <dbReference type="ChEBI" id="CHEBI:30616"/>
    </ligand>
</feature>
<feature type="region of interest" description="Disordered" evidence="16">
    <location>
        <begin position="186"/>
        <end position="224"/>
    </location>
</feature>
<feature type="binding site" evidence="14">
    <location>
        <position position="483"/>
    </location>
    <ligand>
        <name>ATP</name>
        <dbReference type="ChEBI" id="CHEBI:30616"/>
    </ligand>
</feature>
<evidence type="ECO:0000256" key="4">
    <source>
        <dbReference type="ARBA" id="ARBA00022618"/>
    </source>
</evidence>
<feature type="region of interest" description="Disordered" evidence="16">
    <location>
        <begin position="602"/>
        <end position="647"/>
    </location>
</feature>
<dbReference type="SUPFAM" id="SSF50249">
    <property type="entry name" value="Nucleic acid-binding proteins"/>
    <property type="match status" value="1"/>
</dbReference>
<dbReference type="Gene3D" id="2.40.50.140">
    <property type="entry name" value="Nucleic acid-binding proteins"/>
    <property type="match status" value="1"/>
</dbReference>
<dbReference type="GO" id="GO:0006281">
    <property type="term" value="P:DNA repair"/>
    <property type="evidence" value="ECO:0007669"/>
    <property type="project" value="UniProtKB-UniRule"/>
</dbReference>
<evidence type="ECO:0000259" key="17">
    <source>
        <dbReference type="PROSITE" id="PS50160"/>
    </source>
</evidence>
<dbReference type="InterPro" id="IPR012310">
    <property type="entry name" value="DNA_ligase_ATP-dep_cent"/>
</dbReference>
<feature type="domain" description="ATP-dependent DNA ligase family profile" evidence="17">
    <location>
        <begin position="385"/>
        <end position="518"/>
    </location>
</feature>
<evidence type="ECO:0000256" key="9">
    <source>
        <dbReference type="ARBA" id="ARBA00022840"/>
    </source>
</evidence>
<dbReference type="InterPro" id="IPR000977">
    <property type="entry name" value="DNA_ligase_ATP-dep"/>
</dbReference>
<comment type="caution">
    <text evidence="18">The sequence shown here is derived from an EMBL/GenBank/DDBJ whole genome shotgun (WGS) entry which is preliminary data.</text>
</comment>
<dbReference type="InterPro" id="IPR022865">
    <property type="entry name" value="DNA_ligae_ATP-dep_bac/arc"/>
</dbReference>
<dbReference type="Pfam" id="PF04675">
    <property type="entry name" value="DNA_ligase_A_N"/>
    <property type="match status" value="1"/>
</dbReference>
<dbReference type="RefSeq" id="WP_122105952.1">
    <property type="nucleotide sequence ID" value="NZ_JBHSKV010000014.1"/>
</dbReference>
<proteinExistence type="inferred from homology"/>
<comment type="cofactor">
    <cofactor evidence="14">
        <name>Mg(2+)</name>
        <dbReference type="ChEBI" id="CHEBI:18420"/>
    </cofactor>
</comment>
<dbReference type="GO" id="GO:0051301">
    <property type="term" value="P:cell division"/>
    <property type="evidence" value="ECO:0007669"/>
    <property type="project" value="UniProtKB-KW"/>
</dbReference>
<dbReference type="EMBL" id="JBHSKV010000014">
    <property type="protein sequence ID" value="MFC5135133.1"/>
    <property type="molecule type" value="Genomic_DNA"/>
</dbReference>
<feature type="compositionally biased region" description="Acidic residues" evidence="16">
    <location>
        <begin position="406"/>
        <end position="418"/>
    </location>
</feature>
<feature type="region of interest" description="Disordered" evidence="16">
    <location>
        <begin position="396"/>
        <end position="419"/>
    </location>
</feature>
<dbReference type="NCBIfam" id="NF041331">
    <property type="entry name" value="LigA_Halo"/>
    <property type="match status" value="1"/>
</dbReference>
<dbReference type="InterPro" id="IPR012308">
    <property type="entry name" value="DNA_ligase_ATP-dep_N"/>
</dbReference>
<keyword evidence="6 14" id="KW-0479">Metal-binding</keyword>
<evidence type="ECO:0000256" key="7">
    <source>
        <dbReference type="ARBA" id="ARBA00022741"/>
    </source>
</evidence>
<keyword evidence="9 14" id="KW-0067">ATP-binding</keyword>
<evidence type="ECO:0000256" key="6">
    <source>
        <dbReference type="ARBA" id="ARBA00022723"/>
    </source>
</evidence>
<name>A0ABD5QS90_9EURY</name>
<feature type="binding site" evidence="14">
    <location>
        <position position="300"/>
    </location>
    <ligand>
        <name>ATP</name>
        <dbReference type="ChEBI" id="CHEBI:30616"/>
    </ligand>
</feature>
<feature type="compositionally biased region" description="Acidic residues" evidence="16">
    <location>
        <begin position="619"/>
        <end position="647"/>
    </location>
</feature>
<evidence type="ECO:0000256" key="5">
    <source>
        <dbReference type="ARBA" id="ARBA00022705"/>
    </source>
</evidence>
<evidence type="ECO:0000256" key="2">
    <source>
        <dbReference type="ARBA" id="ARBA00013308"/>
    </source>
</evidence>
<keyword evidence="19" id="KW-1185">Reference proteome</keyword>
<dbReference type="Gene3D" id="3.30.470.30">
    <property type="entry name" value="DNA ligase/mRNA capping enzyme"/>
    <property type="match status" value="1"/>
</dbReference>
<dbReference type="PANTHER" id="PTHR45674">
    <property type="entry name" value="DNA LIGASE 1/3 FAMILY MEMBER"/>
    <property type="match status" value="1"/>
</dbReference>
<dbReference type="Pfam" id="PF04679">
    <property type="entry name" value="DNA_ligase_A_C"/>
    <property type="match status" value="1"/>
</dbReference>
<feature type="compositionally biased region" description="Acidic residues" evidence="16">
    <location>
        <begin position="209"/>
        <end position="221"/>
    </location>
</feature>
<comment type="function">
    <text evidence="14">DNA ligase that seals nicks in double-stranded DNA during DNA replication, DNA recombination and DNA repair.</text>
</comment>
<dbReference type="SUPFAM" id="SSF56091">
    <property type="entry name" value="DNA ligase/mRNA capping enzyme, catalytic domain"/>
    <property type="match status" value="1"/>
</dbReference>
<dbReference type="InterPro" id="IPR012340">
    <property type="entry name" value="NA-bd_OB-fold"/>
</dbReference>
<feature type="binding site" evidence="14">
    <location>
        <position position="477"/>
    </location>
    <ligand>
        <name>ATP</name>
        <dbReference type="ChEBI" id="CHEBI:30616"/>
    </ligand>
</feature>
<organism evidence="18 19">
    <name type="scientific">Halorubrum glutamatedens</name>
    <dbReference type="NCBI Taxonomy" id="2707018"/>
    <lineage>
        <taxon>Archaea</taxon>
        <taxon>Methanobacteriati</taxon>
        <taxon>Methanobacteriota</taxon>
        <taxon>Stenosarchaea group</taxon>
        <taxon>Halobacteria</taxon>
        <taxon>Halobacteriales</taxon>
        <taxon>Haloferacaceae</taxon>
        <taxon>Halorubrum</taxon>
    </lineage>
</organism>
<dbReference type="InterPro" id="IPR036599">
    <property type="entry name" value="DNA_ligase_N_sf"/>
</dbReference>
<comment type="catalytic activity">
    <reaction evidence="14">
        <text>ATP + (deoxyribonucleotide)n-3'-hydroxyl + 5'-phospho-(deoxyribonucleotide)m = (deoxyribonucleotide)n+m + AMP + diphosphate.</text>
        <dbReference type="EC" id="6.5.1.1"/>
    </reaction>
</comment>
<dbReference type="InterPro" id="IPR050191">
    <property type="entry name" value="ATP-dep_DNA_ligase"/>
</dbReference>
<evidence type="ECO:0000256" key="13">
    <source>
        <dbReference type="ARBA" id="ARBA00023306"/>
    </source>
</evidence>
<keyword evidence="3 14" id="KW-0436">Ligase</keyword>
<dbReference type="SUPFAM" id="SSF117018">
    <property type="entry name" value="ATP-dependent DNA ligase DNA-binding domain"/>
    <property type="match status" value="1"/>
</dbReference>
<reference evidence="18 19" key="1">
    <citation type="journal article" date="2019" name="Int. J. Syst. Evol. Microbiol.">
        <title>The Global Catalogue of Microorganisms (GCM) 10K type strain sequencing project: providing services to taxonomists for standard genome sequencing and annotation.</title>
        <authorList>
            <consortium name="The Broad Institute Genomics Platform"/>
            <consortium name="The Broad Institute Genome Sequencing Center for Infectious Disease"/>
            <person name="Wu L."/>
            <person name="Ma J."/>
        </authorList>
    </citation>
    <scope>NUCLEOTIDE SEQUENCE [LARGE SCALE GENOMIC DNA]</scope>
    <source>
        <strain evidence="18 19">CGMCC 1.16026</strain>
    </source>
</reference>
<keyword evidence="12 14" id="KW-0234">DNA repair</keyword>
<evidence type="ECO:0000256" key="3">
    <source>
        <dbReference type="ARBA" id="ARBA00022598"/>
    </source>
</evidence>
<keyword evidence="13 14" id="KW-0131">Cell cycle</keyword>
<keyword evidence="4 14" id="KW-0132">Cell division</keyword>
<feature type="binding site" evidence="14">
    <location>
        <position position="319"/>
    </location>
    <ligand>
        <name>ATP</name>
        <dbReference type="ChEBI" id="CHEBI:30616"/>
    </ligand>
</feature>
<feature type="binding site" evidence="14">
    <location>
        <position position="388"/>
    </location>
    <ligand>
        <name>ATP</name>
        <dbReference type="ChEBI" id="CHEBI:30616"/>
    </ligand>
</feature>
<dbReference type="Gene3D" id="1.10.3260.10">
    <property type="entry name" value="DNA ligase, ATP-dependent, N-terminal domain"/>
    <property type="match status" value="1"/>
</dbReference>
<dbReference type="GO" id="GO:0005524">
    <property type="term" value="F:ATP binding"/>
    <property type="evidence" value="ECO:0007669"/>
    <property type="project" value="UniProtKB-UniRule"/>
</dbReference>
<dbReference type="PROSITE" id="PS00697">
    <property type="entry name" value="DNA_LIGASE_A1"/>
    <property type="match status" value="1"/>
</dbReference>
<dbReference type="InterPro" id="IPR012309">
    <property type="entry name" value="DNA_ligase_ATP-dep_C"/>
</dbReference>
<dbReference type="Proteomes" id="UP001596145">
    <property type="component" value="Unassembled WGS sequence"/>
</dbReference>
<keyword evidence="7 14" id="KW-0547">Nucleotide-binding</keyword>
<feature type="active site" description="N6-AMP-lysine intermediate" evidence="14">
    <location>
        <position position="295"/>
    </location>
</feature>
<dbReference type="HAMAP" id="MF_00407">
    <property type="entry name" value="DNA_ligase"/>
    <property type="match status" value="1"/>
</dbReference>
<dbReference type="AlphaFoldDB" id="A0ABD5QS90"/>
<evidence type="ECO:0000256" key="11">
    <source>
        <dbReference type="ARBA" id="ARBA00023172"/>
    </source>
</evidence>
<keyword evidence="8 14" id="KW-0227">DNA damage</keyword>
<dbReference type="GO" id="GO:0006310">
    <property type="term" value="P:DNA recombination"/>
    <property type="evidence" value="ECO:0007669"/>
    <property type="project" value="UniProtKB-UniRule"/>
</dbReference>
<dbReference type="EC" id="6.5.1.1" evidence="14"/>
<feature type="binding site" evidence="14">
    <location>
        <position position="348"/>
    </location>
    <ligand>
        <name>ATP</name>
        <dbReference type="ChEBI" id="CHEBI:30616"/>
    </ligand>
</feature>
<evidence type="ECO:0000256" key="15">
    <source>
        <dbReference type="RuleBase" id="RU004196"/>
    </source>
</evidence>
<evidence type="ECO:0000313" key="19">
    <source>
        <dbReference type="Proteomes" id="UP001596145"/>
    </source>
</evidence>
<evidence type="ECO:0000256" key="10">
    <source>
        <dbReference type="ARBA" id="ARBA00022842"/>
    </source>
</evidence>
<evidence type="ECO:0000256" key="1">
    <source>
        <dbReference type="ARBA" id="ARBA00007572"/>
    </source>
</evidence>
<dbReference type="GO" id="GO:0006260">
    <property type="term" value="P:DNA replication"/>
    <property type="evidence" value="ECO:0007669"/>
    <property type="project" value="UniProtKB-UniRule"/>
</dbReference>
<dbReference type="PANTHER" id="PTHR45674:SF7">
    <property type="entry name" value="DNA LIGASE"/>
    <property type="match status" value="1"/>
</dbReference>
<sequence length="647" mass="68636">MEFAAFAERVERLEAEPADLETTAIVADLLADAGDDLGTVTRLLLGRTYPAHDDRTLDVGPASCREAIARAAGPNVAAADVEDRLASRGEIGAVAAGFDFGGQRGLSAFGDGSDPLSVAEVDGTLRELAAATGEGSESRKVDALFGLFNRCDPAEAKTLARLVLGEMRIGVGEGTVRDAVAEAFLAEDGPGSGTEAGNGERDATTQTDDGTDGSDGDGGDDAENRATDEAYAAVERALQVTNDYGRVARLAREAGIEGLNAERIRVGRPVQAMLAQAGTAADAVDSFGEVAVETKFDGARVQVHYAPGPDGFGPRLYSRNMDDVTDALPEIVEYVADRIEVPVVLDGEIVAVDDDGSPLPFQEMLRRFRRKHDVDRMRETVTCRLHAFDCLLAGDGDAESDRDSDGDGDEDAPGDLLEEPLRVRHDRLVDVLPDAAAELRVVDDTEAIAGIESAALEAGHEGVMLKDPTSAYTPGNRGRDWLKRKPDVETLDAVVVGAEWGEGRRAELFGTFLLAVADGDEYEPIGKVATGLSDEELEELTERLEPHVVAESGTELRIRPEVVLEVGYEEIQTSPTYGSGYALRFPRFVGVREDKSVEDVDTLERVSGLADGRGRAGDDEANDGTGDEANDGTGDEANDETDAGNPS</sequence>
<evidence type="ECO:0000313" key="18">
    <source>
        <dbReference type="EMBL" id="MFC5135133.1"/>
    </source>
</evidence>
<dbReference type="PROSITE" id="PS50160">
    <property type="entry name" value="DNA_LIGASE_A3"/>
    <property type="match status" value="1"/>
</dbReference>